<name>A4BX51_9FLAO</name>
<keyword evidence="3" id="KW-1185">Reference proteome</keyword>
<dbReference type="PANTHER" id="PTHR18964:SF149">
    <property type="entry name" value="BIFUNCTIONAL UDP-N-ACETYLGLUCOSAMINE 2-EPIMERASE_N-ACETYLMANNOSAMINE KINASE"/>
    <property type="match status" value="1"/>
</dbReference>
<dbReference type="AlphaFoldDB" id="A4BX51"/>
<evidence type="ECO:0000313" key="2">
    <source>
        <dbReference type="EMBL" id="EAR13542.1"/>
    </source>
</evidence>
<comment type="caution">
    <text evidence="2">The sequence shown here is derived from an EMBL/GenBank/DDBJ whole genome shotgun (WGS) entry which is preliminary data.</text>
</comment>
<dbReference type="EMBL" id="AAOG01000001">
    <property type="protein sequence ID" value="EAR13542.1"/>
    <property type="molecule type" value="Genomic_DNA"/>
</dbReference>
<accession>A4BX51</accession>
<sequence>MEGTLLGIDIGGTNINIGRIKNGTIEQETFRAVDKKHSQEKILSLLFEAIDALNDSSVIAIGIGVPGTVDQLTGIIYDIQNIPVWKEIALKKILENKYSLPVSINNDANCFALGEKIFGKGKNYKNFIALSIGTGIGAGIIIDNKLYNGHLCGAGEIGMLPYKEGIIEDYAGSFFFSNKHNTTVKEFSEKATAGDENALQLFNDFGVHVGAAVKAVLYLFSPDAIIIGGSISKAYPLFQKSVEHALQSFAYQKQIQNLKIEISNQSGVALLGAASLCLQNP</sequence>
<proteinExistence type="inferred from homology"/>
<dbReference type="SUPFAM" id="SSF53067">
    <property type="entry name" value="Actin-like ATPase domain"/>
    <property type="match status" value="1"/>
</dbReference>
<evidence type="ECO:0000313" key="3">
    <source>
        <dbReference type="Proteomes" id="UP000003053"/>
    </source>
</evidence>
<dbReference type="PANTHER" id="PTHR18964">
    <property type="entry name" value="ROK (REPRESSOR, ORF, KINASE) FAMILY"/>
    <property type="match status" value="1"/>
</dbReference>
<dbReference type="STRING" id="313594.PI23P_03572"/>
<dbReference type="Proteomes" id="UP000003053">
    <property type="component" value="Unassembled WGS sequence"/>
</dbReference>
<organism evidence="2 3">
    <name type="scientific">Polaribacter irgensii 23-P</name>
    <dbReference type="NCBI Taxonomy" id="313594"/>
    <lineage>
        <taxon>Bacteria</taxon>
        <taxon>Pseudomonadati</taxon>
        <taxon>Bacteroidota</taxon>
        <taxon>Flavobacteriia</taxon>
        <taxon>Flavobacteriales</taxon>
        <taxon>Flavobacteriaceae</taxon>
    </lineage>
</organism>
<protein>
    <submittedName>
        <fullName evidence="2">ROK family protein</fullName>
    </submittedName>
</protein>
<dbReference type="Pfam" id="PF00480">
    <property type="entry name" value="ROK"/>
    <property type="match status" value="1"/>
</dbReference>
<dbReference type="InterPro" id="IPR000600">
    <property type="entry name" value="ROK"/>
</dbReference>
<dbReference type="InterPro" id="IPR043129">
    <property type="entry name" value="ATPase_NBD"/>
</dbReference>
<dbReference type="HOGENOM" id="CLU_036604_0_2_10"/>
<dbReference type="eggNOG" id="COG1940">
    <property type="taxonomic scope" value="Bacteria"/>
</dbReference>
<dbReference type="CDD" id="cd23763">
    <property type="entry name" value="ASKHA_ATPase_ROK"/>
    <property type="match status" value="1"/>
</dbReference>
<comment type="similarity">
    <text evidence="1">Belongs to the ROK (NagC/XylR) family.</text>
</comment>
<gene>
    <name evidence="2" type="ORF">PI23P_03572</name>
</gene>
<evidence type="ECO:0000256" key="1">
    <source>
        <dbReference type="ARBA" id="ARBA00006479"/>
    </source>
</evidence>
<dbReference type="OrthoDB" id="9810372at2"/>
<dbReference type="RefSeq" id="WP_004569340.1">
    <property type="nucleotide sequence ID" value="NZ_CH724148.1"/>
</dbReference>
<dbReference type="Gene3D" id="3.30.420.40">
    <property type="match status" value="2"/>
</dbReference>
<reference evidence="2 3" key="1">
    <citation type="submission" date="2006-02" db="EMBL/GenBank/DDBJ databases">
        <authorList>
            <person name="Murray A."/>
            <person name="Staley J."/>
            <person name="Ferriera S."/>
            <person name="Johnson J."/>
            <person name="Kravitz S."/>
            <person name="Halpern A."/>
            <person name="Remington K."/>
            <person name="Beeson K."/>
            <person name="Tran B."/>
            <person name="Rogers Y.-H."/>
            <person name="Friedman R."/>
            <person name="Venter J.C."/>
        </authorList>
    </citation>
    <scope>NUCLEOTIDE SEQUENCE [LARGE SCALE GENOMIC DNA]</scope>
    <source>
        <strain evidence="2 3">23-P</strain>
    </source>
</reference>